<protein>
    <recommendedName>
        <fullName evidence="1">Tc1-like transposase DDE domain-containing protein</fullName>
    </recommendedName>
</protein>
<dbReference type="InterPro" id="IPR047655">
    <property type="entry name" value="Transpos_IS630-like"/>
</dbReference>
<dbReference type="AlphaFoldDB" id="A0A0W8FE50"/>
<reference evidence="2" key="1">
    <citation type="journal article" date="2015" name="Proc. Natl. Acad. Sci. U.S.A.">
        <title>Networks of energetic and metabolic interactions define dynamics in microbial communities.</title>
        <authorList>
            <person name="Embree M."/>
            <person name="Liu J.K."/>
            <person name="Al-Bassam M.M."/>
            <person name="Zengler K."/>
        </authorList>
    </citation>
    <scope>NUCLEOTIDE SEQUENCE</scope>
</reference>
<dbReference type="PANTHER" id="PTHR46564">
    <property type="entry name" value="TRANSPOSASE"/>
    <property type="match status" value="1"/>
</dbReference>
<evidence type="ECO:0000313" key="2">
    <source>
        <dbReference type="EMBL" id="KUG18914.1"/>
    </source>
</evidence>
<dbReference type="Pfam" id="PF13358">
    <property type="entry name" value="DDE_3"/>
    <property type="match status" value="1"/>
</dbReference>
<dbReference type="NCBIfam" id="NF033545">
    <property type="entry name" value="transpos_IS630"/>
    <property type="match status" value="1"/>
</dbReference>
<dbReference type="PANTHER" id="PTHR46564:SF1">
    <property type="entry name" value="TRANSPOSASE"/>
    <property type="match status" value="1"/>
</dbReference>
<organism evidence="2">
    <name type="scientific">hydrocarbon metagenome</name>
    <dbReference type="NCBI Taxonomy" id="938273"/>
    <lineage>
        <taxon>unclassified sequences</taxon>
        <taxon>metagenomes</taxon>
        <taxon>ecological metagenomes</taxon>
    </lineage>
</organism>
<sequence>MVKNTEKIQANTFGILAVNGTSIITFREHSRKEDIREVLKEFKGANRNKRLIVILDNFGSHHAGMVREYAHRSTIQLVHLPPYAPDLNPIEQVWRAIKREVSKTFITNYEHRTATIARAFENLATKRSYVEKWVNMFLSPKYASRMLSEKL</sequence>
<dbReference type="InterPro" id="IPR036397">
    <property type="entry name" value="RNaseH_sf"/>
</dbReference>
<evidence type="ECO:0000259" key="1">
    <source>
        <dbReference type="Pfam" id="PF13358"/>
    </source>
</evidence>
<dbReference type="Gene3D" id="3.30.420.10">
    <property type="entry name" value="Ribonuclease H-like superfamily/Ribonuclease H"/>
    <property type="match status" value="1"/>
</dbReference>
<dbReference type="InterPro" id="IPR038717">
    <property type="entry name" value="Tc1-like_DDE_dom"/>
</dbReference>
<name>A0A0W8FE50_9ZZZZ</name>
<gene>
    <name evidence="2" type="ORF">ASZ90_011360</name>
</gene>
<proteinExistence type="predicted"/>
<feature type="domain" description="Tc1-like transposase DDE" evidence="1">
    <location>
        <begin position="10"/>
        <end position="106"/>
    </location>
</feature>
<accession>A0A0W8FE50</accession>
<dbReference type="EMBL" id="LNQE01001347">
    <property type="protein sequence ID" value="KUG18914.1"/>
    <property type="molecule type" value="Genomic_DNA"/>
</dbReference>
<comment type="caution">
    <text evidence="2">The sequence shown here is derived from an EMBL/GenBank/DDBJ whole genome shotgun (WGS) entry which is preliminary data.</text>
</comment>
<dbReference type="GO" id="GO:0003676">
    <property type="term" value="F:nucleic acid binding"/>
    <property type="evidence" value="ECO:0007669"/>
    <property type="project" value="InterPro"/>
</dbReference>